<organism evidence="3 4">
    <name type="scientific">Sinocyclocheilus anshuiensis</name>
    <dbReference type="NCBI Taxonomy" id="1608454"/>
    <lineage>
        <taxon>Eukaryota</taxon>
        <taxon>Metazoa</taxon>
        <taxon>Chordata</taxon>
        <taxon>Craniata</taxon>
        <taxon>Vertebrata</taxon>
        <taxon>Euteleostomi</taxon>
        <taxon>Actinopterygii</taxon>
        <taxon>Neopterygii</taxon>
        <taxon>Teleostei</taxon>
        <taxon>Ostariophysi</taxon>
        <taxon>Cypriniformes</taxon>
        <taxon>Cyprinidae</taxon>
        <taxon>Cyprininae</taxon>
        <taxon>Sinocyclocheilus</taxon>
    </lineage>
</organism>
<evidence type="ECO:0000313" key="3">
    <source>
        <dbReference type="Ensembl" id="ENSSANP00000033809.1"/>
    </source>
</evidence>
<dbReference type="Pfam" id="PF15060">
    <property type="entry name" value="PPDFL"/>
    <property type="match status" value="1"/>
</dbReference>
<evidence type="ECO:0000256" key="1">
    <source>
        <dbReference type="ARBA" id="ARBA00006609"/>
    </source>
</evidence>
<protein>
    <submittedName>
        <fullName evidence="3">Uncharacterized protein</fullName>
    </submittedName>
</protein>
<comment type="similarity">
    <text evidence="1">Belongs to the PPDPF family.</text>
</comment>
<reference evidence="3" key="2">
    <citation type="submission" date="2025-09" db="UniProtKB">
        <authorList>
            <consortium name="Ensembl"/>
        </authorList>
    </citation>
    <scope>IDENTIFICATION</scope>
</reference>
<accession>A0A671MKC5</accession>
<proteinExistence type="inferred from homology"/>
<dbReference type="GO" id="GO:0030154">
    <property type="term" value="P:cell differentiation"/>
    <property type="evidence" value="ECO:0007669"/>
    <property type="project" value="InterPro"/>
</dbReference>
<feature type="chain" id="PRO_5025385291" evidence="2">
    <location>
        <begin position="23"/>
        <end position="80"/>
    </location>
</feature>
<dbReference type="AlphaFoldDB" id="A0A671MKC5"/>
<reference evidence="3" key="1">
    <citation type="submission" date="2025-08" db="UniProtKB">
        <authorList>
            <consortium name="Ensembl"/>
        </authorList>
    </citation>
    <scope>IDENTIFICATION</scope>
</reference>
<keyword evidence="4" id="KW-1185">Reference proteome</keyword>
<sequence>SRTVAYWWCFACSDLLFNCALGLPKQDSGHWWSSFFFGKQNQPGMGTLTEEAQQNADAFIIADAVANFRFHNKGCSGGEC</sequence>
<keyword evidence="2" id="KW-0732">Signal</keyword>
<name>A0A671MKC5_9TELE</name>
<evidence type="ECO:0000256" key="2">
    <source>
        <dbReference type="SAM" id="SignalP"/>
    </source>
</evidence>
<dbReference type="Ensembl" id="ENSSANT00000036006.1">
    <property type="protein sequence ID" value="ENSSANP00000033809.1"/>
    <property type="gene ID" value="ENSSANG00000017232.1"/>
</dbReference>
<feature type="signal peptide" evidence="2">
    <location>
        <begin position="1"/>
        <end position="22"/>
    </location>
</feature>
<evidence type="ECO:0000313" key="4">
    <source>
        <dbReference type="Proteomes" id="UP000472260"/>
    </source>
</evidence>
<dbReference type="PANTHER" id="PTHR14572">
    <property type="entry name" value="PANCREATIC PROGENITOR CELL DIFFERENTIATION AND PROLIFERATION FACTOR"/>
    <property type="match status" value="1"/>
</dbReference>
<dbReference type="InterPro" id="IPR026754">
    <property type="entry name" value="PPDPF"/>
</dbReference>
<dbReference type="Proteomes" id="UP000472260">
    <property type="component" value="Unassembled WGS sequence"/>
</dbReference>